<sequence>MSHAYVIEIDEEAAGIVVRQNEAQAPKGYLFYAASPRFRVIEGKIFSAPAKAQKAVAALCLKPYASSKARVSRQ</sequence>
<dbReference type="AlphaFoldDB" id="A0A6B8M5M2"/>
<dbReference type="RefSeq" id="WP_016920827.1">
    <property type="nucleotide sequence ID" value="NZ_CP044331.1"/>
</dbReference>
<reference evidence="1 2" key="1">
    <citation type="submission" date="2019-09" db="EMBL/GenBank/DDBJ databases">
        <title>Isolation and complete genome sequencing of Methylocystis species.</title>
        <authorList>
            <person name="Rumah B.L."/>
            <person name="Stead C.E."/>
            <person name="Stevens B.C."/>
            <person name="Minton N.P."/>
            <person name="Grosse-Honebrink A."/>
            <person name="Zhang Y."/>
        </authorList>
    </citation>
    <scope>NUCLEOTIDE SEQUENCE [LARGE SCALE GENOMIC DNA]</scope>
    <source>
        <strain evidence="1 2">BRCS2</strain>
    </source>
</reference>
<dbReference type="EMBL" id="CP044331">
    <property type="protein sequence ID" value="QGM97422.1"/>
    <property type="molecule type" value="Genomic_DNA"/>
</dbReference>
<keyword evidence="2" id="KW-1185">Reference proteome</keyword>
<protein>
    <submittedName>
        <fullName evidence="1">Uncharacterized protein</fullName>
    </submittedName>
</protein>
<dbReference type="Proteomes" id="UP000422569">
    <property type="component" value="Chromosome"/>
</dbReference>
<gene>
    <name evidence="1" type="ORF">F7D14_08010</name>
</gene>
<name>A0A6B8M5M2_9HYPH</name>
<proteinExistence type="predicted"/>
<organism evidence="1 2">
    <name type="scientific">Methylocystis parvus</name>
    <dbReference type="NCBI Taxonomy" id="134"/>
    <lineage>
        <taxon>Bacteria</taxon>
        <taxon>Pseudomonadati</taxon>
        <taxon>Pseudomonadota</taxon>
        <taxon>Alphaproteobacteria</taxon>
        <taxon>Hyphomicrobiales</taxon>
        <taxon>Methylocystaceae</taxon>
        <taxon>Methylocystis</taxon>
    </lineage>
</organism>
<accession>A0A6B8M5M2</accession>
<evidence type="ECO:0000313" key="1">
    <source>
        <dbReference type="EMBL" id="QGM97422.1"/>
    </source>
</evidence>
<evidence type="ECO:0000313" key="2">
    <source>
        <dbReference type="Proteomes" id="UP000422569"/>
    </source>
</evidence>
<dbReference type="KEGG" id="mpar:F7D14_08010"/>